<dbReference type="Gene3D" id="3.30.70.270">
    <property type="match status" value="1"/>
</dbReference>
<dbReference type="Proteomes" id="UP000016568">
    <property type="component" value="Unassembled WGS sequence"/>
</dbReference>
<dbReference type="eggNOG" id="COG5001">
    <property type="taxonomic scope" value="Bacteria"/>
</dbReference>
<dbReference type="Gene3D" id="3.20.20.450">
    <property type="entry name" value="EAL domain"/>
    <property type="match status" value="1"/>
</dbReference>
<evidence type="ECO:0000313" key="5">
    <source>
        <dbReference type="EMBL" id="GAD47552.1"/>
    </source>
</evidence>
<dbReference type="PROSITE" id="PS50887">
    <property type="entry name" value="GGDEF"/>
    <property type="match status" value="1"/>
</dbReference>
<dbReference type="InterPro" id="IPR052155">
    <property type="entry name" value="Biofilm_reg_signaling"/>
</dbReference>
<dbReference type="InterPro" id="IPR043128">
    <property type="entry name" value="Rev_trsase/Diguanyl_cyclase"/>
</dbReference>
<dbReference type="PANTHER" id="PTHR44757:SF2">
    <property type="entry name" value="BIOFILM ARCHITECTURE MAINTENANCE PROTEIN MBAA"/>
    <property type="match status" value="1"/>
</dbReference>
<dbReference type="SUPFAM" id="SSF55073">
    <property type="entry name" value="Nucleotide cyclase"/>
    <property type="match status" value="1"/>
</dbReference>
<keyword evidence="2" id="KW-0472">Membrane</keyword>
<proteinExistence type="predicted"/>
<dbReference type="InterPro" id="IPR000160">
    <property type="entry name" value="GGDEF_dom"/>
</dbReference>
<dbReference type="AlphaFoldDB" id="U2YHV5"/>
<dbReference type="Pfam" id="PF00990">
    <property type="entry name" value="GGDEF"/>
    <property type="match status" value="1"/>
</dbReference>
<evidence type="ECO:0008006" key="7">
    <source>
        <dbReference type="Google" id="ProtNLM"/>
    </source>
</evidence>
<keyword evidence="2" id="KW-0812">Transmembrane</keyword>
<feature type="domain" description="EAL" evidence="3">
    <location>
        <begin position="278"/>
        <end position="528"/>
    </location>
</feature>
<keyword evidence="2" id="KW-1133">Transmembrane helix</keyword>
<feature type="transmembrane region" description="Helical" evidence="2">
    <location>
        <begin position="26"/>
        <end position="44"/>
    </location>
</feature>
<name>U2YHV5_9SPHN</name>
<evidence type="ECO:0000313" key="6">
    <source>
        <dbReference type="Proteomes" id="UP000016568"/>
    </source>
</evidence>
<evidence type="ECO:0000259" key="4">
    <source>
        <dbReference type="PROSITE" id="PS50887"/>
    </source>
</evidence>
<feature type="domain" description="GGDEF" evidence="4">
    <location>
        <begin position="134"/>
        <end position="269"/>
    </location>
</feature>
<dbReference type="CDD" id="cd01949">
    <property type="entry name" value="GGDEF"/>
    <property type="match status" value="1"/>
</dbReference>
<reference evidence="5 6" key="1">
    <citation type="submission" date="2013-09" db="EMBL/GenBank/DDBJ databases">
        <title>Whole genome shotgun sequence of Novosphingobium tardaugens NBRC 16725.</title>
        <authorList>
            <person name="Isaki S."/>
            <person name="Hosoyama A."/>
            <person name="Tsuchikane K."/>
            <person name="Katsumata H."/>
            <person name="Ando Y."/>
            <person name="Yamazaki S."/>
            <person name="Fujita N."/>
        </authorList>
    </citation>
    <scope>NUCLEOTIDE SEQUENCE [LARGE SCALE GENOMIC DNA]</scope>
    <source>
        <strain evidence="5 6">NBRC 16725</strain>
    </source>
</reference>
<feature type="region of interest" description="Disordered" evidence="1">
    <location>
        <begin position="536"/>
        <end position="555"/>
    </location>
</feature>
<dbReference type="EMBL" id="BASZ01000001">
    <property type="protein sequence ID" value="GAD47552.1"/>
    <property type="molecule type" value="Genomic_DNA"/>
</dbReference>
<feature type="transmembrane region" description="Helical" evidence="2">
    <location>
        <begin position="64"/>
        <end position="83"/>
    </location>
</feature>
<evidence type="ECO:0000256" key="1">
    <source>
        <dbReference type="SAM" id="MobiDB-lite"/>
    </source>
</evidence>
<dbReference type="CDD" id="cd01948">
    <property type="entry name" value="EAL"/>
    <property type="match status" value="1"/>
</dbReference>
<dbReference type="NCBIfam" id="TIGR00254">
    <property type="entry name" value="GGDEF"/>
    <property type="match status" value="1"/>
</dbReference>
<organism evidence="5 6">
    <name type="scientific">Caenibius tardaugens NBRC 16725</name>
    <dbReference type="NCBI Taxonomy" id="1219035"/>
    <lineage>
        <taxon>Bacteria</taxon>
        <taxon>Pseudomonadati</taxon>
        <taxon>Pseudomonadota</taxon>
        <taxon>Alphaproteobacteria</taxon>
        <taxon>Sphingomonadales</taxon>
        <taxon>Erythrobacteraceae</taxon>
        <taxon>Caenibius</taxon>
    </lineage>
</organism>
<protein>
    <recommendedName>
        <fullName evidence="7">Signaling protein</fullName>
    </recommendedName>
</protein>
<evidence type="ECO:0000256" key="2">
    <source>
        <dbReference type="SAM" id="Phobius"/>
    </source>
</evidence>
<dbReference type="InterPro" id="IPR029787">
    <property type="entry name" value="Nucleotide_cyclase"/>
</dbReference>
<comment type="caution">
    <text evidence="5">The sequence shown here is derived from an EMBL/GenBank/DDBJ whole genome shotgun (WGS) entry which is preliminary data.</text>
</comment>
<keyword evidence="6" id="KW-1185">Reference proteome</keyword>
<dbReference type="PANTHER" id="PTHR44757">
    <property type="entry name" value="DIGUANYLATE CYCLASE DGCP"/>
    <property type="match status" value="1"/>
</dbReference>
<dbReference type="Pfam" id="PF00563">
    <property type="entry name" value="EAL"/>
    <property type="match status" value="1"/>
</dbReference>
<gene>
    <name evidence="5" type="ORF">NT2_01_03210</name>
</gene>
<dbReference type="OrthoDB" id="9814202at2"/>
<dbReference type="InterPro" id="IPR035919">
    <property type="entry name" value="EAL_sf"/>
</dbReference>
<dbReference type="SMART" id="SM00052">
    <property type="entry name" value="EAL"/>
    <property type="match status" value="1"/>
</dbReference>
<dbReference type="InterPro" id="IPR001633">
    <property type="entry name" value="EAL_dom"/>
</dbReference>
<accession>U2YHV5</accession>
<dbReference type="SMART" id="SM00267">
    <property type="entry name" value="GGDEF"/>
    <property type="match status" value="1"/>
</dbReference>
<dbReference type="SUPFAM" id="SSF141868">
    <property type="entry name" value="EAL domain-like"/>
    <property type="match status" value="1"/>
</dbReference>
<evidence type="ECO:0000259" key="3">
    <source>
        <dbReference type="PROSITE" id="PS50883"/>
    </source>
</evidence>
<dbReference type="PROSITE" id="PS50883">
    <property type="entry name" value="EAL"/>
    <property type="match status" value="1"/>
</dbReference>
<sequence length="555" mass="60304">MPLGGAVATTKVQGQENALERADHDIVAIGIMIAACLLFVGIGGPTIGQTIGAWLGTGRQPEPALVSALLLNIALIIFGWRRYKELGQEVRVRSEAEAEARTLAATDPLTGCLNRRSTPAVIATMGGQAARSGQKIAALLLDLDNFKHVNDLNGHRAGDSLLIDIAKRISTAIPPEAQLARLGGDEFCCFMPFDPQQPERVDVVALNILKTISSPLSVEESSCDVTASIGIAQTCGTSPTSAEQVIHEADIAMYQAKKAGRNRYSWFNPAMESELRIRSDLENSIRKAIAEGEFVPYYQQQVDIETGDLVGFEMLAHWQAPHMNGITAEVFIPVAEEIGAIAALSESLIRTALNDAKQWDPRLVLSVNISPVQLRDPWFSQKLLHMLIESGFPPERLEIEITESCLHDQIGTVRSMITSLKNQGIRISLDDFGSGYSSLTQLRSLPFDQLKIDRSFVTGLADDEANRKLVEAIVSLAKGLNLPVTAEGIESEPVHQVLRSMGAMKGQGFLYGKPQSAWETSAMLAERNLLIAPMEHPAPDDRAHRSLMPKHGQAG</sequence>